<evidence type="ECO:0000313" key="5">
    <source>
        <dbReference type="EMBL" id="SFK32439.1"/>
    </source>
</evidence>
<reference evidence="6" key="1">
    <citation type="submission" date="2016-10" db="EMBL/GenBank/DDBJ databases">
        <authorList>
            <person name="Varghese N."/>
            <person name="Submissions S."/>
        </authorList>
    </citation>
    <scope>NUCLEOTIDE SEQUENCE [LARGE SCALE GENOMIC DNA]</scope>
    <source>
        <strain evidence="6">Nm69</strain>
    </source>
</reference>
<evidence type="ECO:0000256" key="1">
    <source>
        <dbReference type="SAM" id="Coils"/>
    </source>
</evidence>
<dbReference type="Gene3D" id="3.10.350.10">
    <property type="entry name" value="LysM domain"/>
    <property type="match status" value="1"/>
</dbReference>
<feature type="transmembrane region" description="Helical" evidence="3">
    <location>
        <begin position="488"/>
        <end position="507"/>
    </location>
</feature>
<proteinExistence type="predicted"/>
<dbReference type="InterPro" id="IPR057840">
    <property type="entry name" value="FimV_N"/>
</dbReference>
<feature type="compositionally biased region" description="Basic and acidic residues" evidence="2">
    <location>
        <begin position="558"/>
        <end position="576"/>
    </location>
</feature>
<dbReference type="EMBL" id="FOSP01000004">
    <property type="protein sequence ID" value="SFK32439.1"/>
    <property type="molecule type" value="Genomic_DNA"/>
</dbReference>
<accession>A0A1I3YM45</accession>
<dbReference type="InterPro" id="IPR036779">
    <property type="entry name" value="LysM_dom_sf"/>
</dbReference>
<dbReference type="Gene3D" id="1.20.58.2200">
    <property type="match status" value="1"/>
</dbReference>
<dbReference type="InterPro" id="IPR018392">
    <property type="entry name" value="LysM"/>
</dbReference>
<dbReference type="Proteomes" id="UP000199533">
    <property type="component" value="Unassembled WGS sequence"/>
</dbReference>
<keyword evidence="6" id="KW-1185">Reference proteome</keyword>
<gene>
    <name evidence="5" type="ORF">SAMN05216302_100443</name>
</gene>
<keyword evidence="3" id="KW-1133">Transmembrane helix</keyword>
<dbReference type="NCBIfam" id="TIGR03505">
    <property type="entry name" value="FimV_core"/>
    <property type="match status" value="1"/>
</dbReference>
<dbReference type="InterPro" id="IPR020012">
    <property type="entry name" value="LysM_FimV"/>
</dbReference>
<dbReference type="STRING" id="52441.SAMN05216302_100443"/>
<dbReference type="Pfam" id="PF25800">
    <property type="entry name" value="FimV_N"/>
    <property type="match status" value="1"/>
</dbReference>
<feature type="region of interest" description="Disordered" evidence="2">
    <location>
        <begin position="862"/>
        <end position="886"/>
    </location>
</feature>
<dbReference type="AlphaFoldDB" id="A0A1I3YM45"/>
<dbReference type="CDD" id="cd00118">
    <property type="entry name" value="LysM"/>
    <property type="match status" value="1"/>
</dbReference>
<name>A0A1I3YM45_9PROT</name>
<dbReference type="InterPro" id="IPR020011">
    <property type="entry name" value="FimV_C"/>
</dbReference>
<protein>
    <submittedName>
        <fullName evidence="5">Pilus assembly protein FimV</fullName>
    </submittedName>
</protein>
<feature type="compositionally biased region" description="Low complexity" evidence="2">
    <location>
        <begin position="619"/>
        <end position="629"/>
    </location>
</feature>
<feature type="domain" description="FimV N-terminal" evidence="4">
    <location>
        <begin position="24"/>
        <end position="130"/>
    </location>
</feature>
<feature type="region of interest" description="Disordered" evidence="2">
    <location>
        <begin position="446"/>
        <end position="478"/>
    </location>
</feature>
<feature type="compositionally biased region" description="Acidic residues" evidence="2">
    <location>
        <begin position="593"/>
        <end position="613"/>
    </location>
</feature>
<sequence>MYTSFLRACLYLFGLIFTITVNAAGLGKLTINSSLGQPLNAEIDLVSVSEEELSTLKAEFASREAFAQAGIRYEPFFSTFRVLIESRVNGTPYVKITSPQSINEPFLNMLVELSWASGRLLREYTVLLDPADTQVSEPVVPVVRAVQENTGGIAGTETISAVQDASQMTPVTSPPVAQPAMEMRQLTPERAVQPPDTYGPILEGDTLSSIARQVKPKEVNVNQMLVALYRANREAFIADNMNLLRTGVVLKIPDLQALTEISEKDASAEVKVQVSNWHQYRQNLALSSQEQQGSETLKQTDSGQITTTIDSAAVTQARTPEEVLRLSSGASASDSQNVPLDLSTQERVRMMEEDAIARNLALREANERVAMLEKNVENLQKLLALQSSDLTQAQINAQTQVQRPKSEIESIEVIQSDAISSEVEFADSAIELDVMTEADSTTLPATDKAETIETKPVAPAVPIESSSNPIQPPESEEASVLDQVMDNLIYLGAIAAILLLTLLAVVFRRRRKAAEAEAEAEESKYEELSSALRNKTAAAVAAAHVVENEKDDQDEFDQPDHFFPEENSRTSDDVTKIDLTSDSDEPVKTLEQESFDSDQAIELDFSNENEQSENEATQLLSESESSAELNEFDDNNSSGIGGLSDSPDELNDLLGSGDQSKAEVPENDIVIDDEHSIDFPDNEVNLADNDTENYELKIDFDETKESPEAHEWNEAESNKEQASKSESDADDNALDFSIEPSAIDLADDSNAIDENAHKKDSEVNMLDIPELDSSSKLQDPDVNADALANSEKEASEIDFSDINLDIENTDEISDHQEKDRENESAAAFSEPNAKNEQWHEIETKIDLARAYLEMEDKEGAREMLEEVVQEGDDNQQKTATELLEKL</sequence>
<keyword evidence="3" id="KW-0472">Membrane</keyword>
<feature type="region of interest" description="Disordered" evidence="2">
    <location>
        <begin position="549"/>
        <end position="839"/>
    </location>
</feature>
<dbReference type="NCBIfam" id="TIGR03504">
    <property type="entry name" value="FimV_Cterm"/>
    <property type="match status" value="1"/>
</dbReference>
<dbReference type="InterPro" id="IPR038440">
    <property type="entry name" value="FimV_C_sf"/>
</dbReference>
<organism evidence="5 6">
    <name type="scientific">Nitrosomonas aestuarii</name>
    <dbReference type="NCBI Taxonomy" id="52441"/>
    <lineage>
        <taxon>Bacteria</taxon>
        <taxon>Pseudomonadati</taxon>
        <taxon>Pseudomonadota</taxon>
        <taxon>Betaproteobacteria</taxon>
        <taxon>Nitrosomonadales</taxon>
        <taxon>Nitrosomonadaceae</taxon>
        <taxon>Nitrosomonas</taxon>
    </lineage>
</organism>
<keyword evidence="1" id="KW-0175">Coiled coil</keyword>
<evidence type="ECO:0000256" key="3">
    <source>
        <dbReference type="SAM" id="Phobius"/>
    </source>
</evidence>
<evidence type="ECO:0000256" key="2">
    <source>
        <dbReference type="SAM" id="MobiDB-lite"/>
    </source>
</evidence>
<evidence type="ECO:0000259" key="4">
    <source>
        <dbReference type="Pfam" id="PF25800"/>
    </source>
</evidence>
<evidence type="ECO:0000313" key="6">
    <source>
        <dbReference type="Proteomes" id="UP000199533"/>
    </source>
</evidence>
<feature type="coiled-coil region" evidence="1">
    <location>
        <begin position="504"/>
        <end position="538"/>
    </location>
</feature>
<feature type="coiled-coil region" evidence="1">
    <location>
        <begin position="362"/>
        <end position="389"/>
    </location>
</feature>
<keyword evidence="3" id="KW-0812">Transmembrane</keyword>
<feature type="compositionally biased region" description="Basic and acidic residues" evidence="2">
    <location>
        <begin position="812"/>
        <end position="823"/>
    </location>
</feature>
<feature type="compositionally biased region" description="Basic and acidic residues" evidence="2">
    <location>
        <begin position="694"/>
        <end position="727"/>
    </location>
</feature>